<keyword evidence="1" id="KW-0449">Lipoprotein</keyword>
<dbReference type="PROSITE" id="PS51257">
    <property type="entry name" value="PROKAR_LIPOPROTEIN"/>
    <property type="match status" value="1"/>
</dbReference>
<protein>
    <submittedName>
        <fullName evidence="1">Putative lipoprotein</fullName>
    </submittedName>
</protein>
<organism evidence="1 2">
    <name type="scientific">Leptospira yanagawae serovar Saopaulo str. Sao Paulo = ATCC 700523</name>
    <dbReference type="NCBI Taxonomy" id="1249483"/>
    <lineage>
        <taxon>Bacteria</taxon>
        <taxon>Pseudomonadati</taxon>
        <taxon>Spirochaetota</taxon>
        <taxon>Spirochaetia</taxon>
        <taxon>Leptospirales</taxon>
        <taxon>Leptospiraceae</taxon>
        <taxon>Leptospira</taxon>
    </lineage>
</organism>
<evidence type="ECO:0000313" key="2">
    <source>
        <dbReference type="Proteomes" id="UP000013996"/>
    </source>
</evidence>
<accession>A0A5E8H9L0</accession>
<sequence length="359" mass="39020">MKNTILKPTIYLLIFLGIFLIGCNDKKDNTTTNLLALYLFSGDPTDTTNLNTPLGRASATANVVSSISANSTTSSNSGNFTMRNPNTKQPLDKQLLAAIVKIYQHGKDPVVAKEEISKIVKENFIQKANSTEKILTAWSSATSVNGRNEYTYSGTLKGRIFEKKMQNIPLGGGTTCPILTYFGAYSNYNSLQEKGTAVFTNGLYSVSQSNILDYRNKADVVFNDFGTLYSDEFAYYKELKKSNISLLQSDCAGVTKLYEIVDRVTKPATVNGALSFESSYEVASSPPNIRFYVKSKANSNGFVITQGSITTPTLVIENLSFDGVFDLVNSGTTVVGTVKVTISGKINGDVLTESLTITL</sequence>
<gene>
    <name evidence="1" type="ORF">LEP1GSC202_3562</name>
</gene>
<evidence type="ECO:0000313" key="1">
    <source>
        <dbReference type="EMBL" id="EOQ87330.1"/>
    </source>
</evidence>
<dbReference type="RefSeq" id="WP_015678993.1">
    <property type="nucleotide sequence ID" value="NZ_AOGX02000039.1"/>
</dbReference>
<name>A0A5E8H9L0_9LEPT</name>
<proteinExistence type="predicted"/>
<dbReference type="Proteomes" id="UP000013996">
    <property type="component" value="Unassembled WGS sequence"/>
</dbReference>
<dbReference type="EMBL" id="AOGX02000039">
    <property type="protein sequence ID" value="EOQ87330.1"/>
    <property type="molecule type" value="Genomic_DNA"/>
</dbReference>
<reference evidence="1 2" key="1">
    <citation type="submission" date="2013-04" db="EMBL/GenBank/DDBJ databases">
        <authorList>
            <person name="Harkins D.M."/>
            <person name="Durkin A.S."/>
            <person name="Brinkac L.M."/>
            <person name="Haft D.H."/>
            <person name="Selengut J.D."/>
            <person name="Sanka R."/>
            <person name="DePew J."/>
            <person name="Purushe J."/>
            <person name="Hartskeerl R.A."/>
            <person name="Ahmed A."/>
            <person name="van der Linden H."/>
            <person name="Goris M.G.A."/>
            <person name="Vinetz J.M."/>
            <person name="Sutton G.G."/>
            <person name="Nierman W.C."/>
            <person name="Fouts D.E."/>
        </authorList>
    </citation>
    <scope>NUCLEOTIDE SEQUENCE [LARGE SCALE GENOMIC DNA]</scope>
    <source>
        <strain evidence="1 2">Sao Paulo</strain>
    </source>
</reference>
<comment type="caution">
    <text evidence="1">The sequence shown here is derived from an EMBL/GenBank/DDBJ whole genome shotgun (WGS) entry which is preliminary data.</text>
</comment>
<dbReference type="OrthoDB" id="324084at2"/>
<dbReference type="AlphaFoldDB" id="A0A5E8H9L0"/>